<dbReference type="EMBL" id="FUKJ01000187">
    <property type="protein sequence ID" value="SJM92352.1"/>
    <property type="molecule type" value="Genomic_DNA"/>
</dbReference>
<dbReference type="AlphaFoldDB" id="A0A1R4H7X7"/>
<evidence type="ECO:0000313" key="1">
    <source>
        <dbReference type="EMBL" id="SJM92352.1"/>
    </source>
</evidence>
<proteinExistence type="predicted"/>
<dbReference type="SUPFAM" id="SSF110296">
    <property type="entry name" value="Oligoxyloglucan reducing end-specific cellobiohydrolase"/>
    <property type="match status" value="1"/>
</dbReference>
<name>A0A1R4H7X7_9GAMM</name>
<dbReference type="Proteomes" id="UP000195442">
    <property type="component" value="Unassembled WGS sequence"/>
</dbReference>
<organism evidence="1 2">
    <name type="scientific">Crenothrix polyspora</name>
    <dbReference type="NCBI Taxonomy" id="360316"/>
    <lineage>
        <taxon>Bacteria</taxon>
        <taxon>Pseudomonadati</taxon>
        <taxon>Pseudomonadota</taxon>
        <taxon>Gammaproteobacteria</taxon>
        <taxon>Methylococcales</taxon>
        <taxon>Crenotrichaceae</taxon>
        <taxon>Crenothrix</taxon>
    </lineage>
</organism>
<protein>
    <submittedName>
        <fullName evidence="1">Uncharacterized protein</fullName>
    </submittedName>
</protein>
<dbReference type="GO" id="GO:0010411">
    <property type="term" value="P:xyloglucan metabolic process"/>
    <property type="evidence" value="ECO:0007669"/>
    <property type="project" value="TreeGrafter"/>
</dbReference>
<keyword evidence="2" id="KW-1185">Reference proteome</keyword>
<dbReference type="PANTHER" id="PTHR43739">
    <property type="entry name" value="XYLOGLUCANASE (EUROFUNG)"/>
    <property type="match status" value="1"/>
</dbReference>
<dbReference type="InterPro" id="IPR052025">
    <property type="entry name" value="Xyloglucanase_GH74"/>
</dbReference>
<dbReference type="PANTHER" id="PTHR43739:SF5">
    <property type="entry name" value="EXO-ALPHA-SIALIDASE"/>
    <property type="match status" value="1"/>
</dbReference>
<evidence type="ECO:0000313" key="2">
    <source>
        <dbReference type="Proteomes" id="UP000195442"/>
    </source>
</evidence>
<sequence>MLFVNAQWIFNTSDGGVKFSQVFTKASGTGWRSRGLENVNTYDVAASRWKTGKNVIFGGYADMGCWRSLDNGLSWESCNPVQYSASKPVLATPSMRGNQQGLSGRPDPGVIQNTALPLTHPLYHGWLNLDSYRVPFEADVASSGGWRGTGGNATAFAIDHARTGMVWAAMGDNIDTQMTLLRSSQSGKFDSWQYASNGIAADDLKHIYGITVDPNSPLTQRTLFLTANGEVYRSTDDGLNWTKVLSCRDRTSNQNYCVTTAVDYFNSKLVYAAGSAGLFVSKDGGDTWEWADNTHMTKPESLAGTFYAYLDRYLISRVATDPFAPNRVYMAVLDTRSDGGDRGGIWMSDSGYNWQRLYANPYMRSVAVSPYLYLKNELVATSSMAYTSGGYDPQSFGILRLNANGKWEQLNKGLSYNNVSTIAYGTQSGRYVLGSMGQGVMRNWR</sequence>
<accession>A0A1R4H7X7</accession>
<reference evidence="2" key="1">
    <citation type="submission" date="2017-02" db="EMBL/GenBank/DDBJ databases">
        <authorList>
            <person name="Daims H."/>
        </authorList>
    </citation>
    <scope>NUCLEOTIDE SEQUENCE [LARGE SCALE GENOMIC DNA]</scope>
</reference>
<gene>
    <name evidence="1" type="ORF">CRENPOLYSF2_2670007</name>
</gene>
<dbReference type="Gene3D" id="2.130.10.10">
    <property type="entry name" value="YVTN repeat-like/Quinoprotein amine dehydrogenase"/>
    <property type="match status" value="1"/>
</dbReference>
<dbReference type="InterPro" id="IPR015943">
    <property type="entry name" value="WD40/YVTN_repeat-like_dom_sf"/>
</dbReference>